<evidence type="ECO:0008006" key="4">
    <source>
        <dbReference type="Google" id="ProtNLM"/>
    </source>
</evidence>
<feature type="compositionally biased region" description="Acidic residues" evidence="1">
    <location>
        <begin position="1855"/>
        <end position="1870"/>
    </location>
</feature>
<comment type="caution">
    <text evidence="2">The sequence shown here is derived from an EMBL/GenBank/DDBJ whole genome shotgun (WGS) entry which is preliminary data.</text>
</comment>
<feature type="compositionally biased region" description="Basic and acidic residues" evidence="1">
    <location>
        <begin position="2081"/>
        <end position="2095"/>
    </location>
</feature>
<feature type="compositionally biased region" description="Low complexity" evidence="1">
    <location>
        <begin position="1319"/>
        <end position="1333"/>
    </location>
</feature>
<feature type="compositionally biased region" description="Basic and acidic residues" evidence="1">
    <location>
        <begin position="1061"/>
        <end position="1082"/>
    </location>
</feature>
<feature type="compositionally biased region" description="Low complexity" evidence="1">
    <location>
        <begin position="2033"/>
        <end position="2044"/>
    </location>
</feature>
<dbReference type="Proteomes" id="UP000708208">
    <property type="component" value="Unassembled WGS sequence"/>
</dbReference>
<dbReference type="EMBL" id="CAJVCH010282985">
    <property type="protein sequence ID" value="CAG7784796.1"/>
    <property type="molecule type" value="Genomic_DNA"/>
</dbReference>
<feature type="region of interest" description="Disordered" evidence="1">
    <location>
        <begin position="821"/>
        <end position="851"/>
    </location>
</feature>
<feature type="compositionally biased region" description="Basic and acidic residues" evidence="1">
    <location>
        <begin position="1939"/>
        <end position="2002"/>
    </location>
</feature>
<feature type="compositionally biased region" description="Basic residues" evidence="1">
    <location>
        <begin position="2068"/>
        <end position="2080"/>
    </location>
</feature>
<reference evidence="2" key="1">
    <citation type="submission" date="2021-06" db="EMBL/GenBank/DDBJ databases">
        <authorList>
            <person name="Hodson N. C."/>
            <person name="Mongue J. A."/>
            <person name="Jaron S. K."/>
        </authorList>
    </citation>
    <scope>NUCLEOTIDE SEQUENCE</scope>
</reference>
<feature type="compositionally biased region" description="Polar residues" evidence="1">
    <location>
        <begin position="835"/>
        <end position="845"/>
    </location>
</feature>
<evidence type="ECO:0000256" key="1">
    <source>
        <dbReference type="SAM" id="MobiDB-lite"/>
    </source>
</evidence>
<organism evidence="2 3">
    <name type="scientific">Allacma fusca</name>
    <dbReference type="NCBI Taxonomy" id="39272"/>
    <lineage>
        <taxon>Eukaryota</taxon>
        <taxon>Metazoa</taxon>
        <taxon>Ecdysozoa</taxon>
        <taxon>Arthropoda</taxon>
        <taxon>Hexapoda</taxon>
        <taxon>Collembola</taxon>
        <taxon>Symphypleona</taxon>
        <taxon>Sminthuridae</taxon>
        <taxon>Allacma</taxon>
    </lineage>
</organism>
<feature type="region of interest" description="Disordered" evidence="1">
    <location>
        <begin position="2066"/>
        <end position="2098"/>
    </location>
</feature>
<keyword evidence="3" id="KW-1185">Reference proteome</keyword>
<accession>A0A8J2P1N0</accession>
<feature type="region of interest" description="Disordered" evidence="1">
    <location>
        <begin position="967"/>
        <end position="1083"/>
    </location>
</feature>
<protein>
    <recommendedName>
        <fullName evidence="4">F-box domain-containing protein</fullName>
    </recommendedName>
</protein>
<feature type="region of interest" description="Disordered" evidence="1">
    <location>
        <begin position="1303"/>
        <end position="1336"/>
    </location>
</feature>
<gene>
    <name evidence="2" type="ORF">AFUS01_LOCUS23460</name>
</gene>
<sequence>MSAFCAPIQCTDPKVKLDVIAEASSKPSGGWKVSCGDSKVQPNVIAKSSNPFKVQPQIETTKSPMKSSSVWTGKCLNPEKDTIGITVTQASPVKSSIWKGGGLQADIKSGSASKLKSPVQSSVWKGAGLQAEVKSENLSKQPTPVQSSIWMGKSLGADIKSENPSKQASPVQSSLWKAKSLGADIKSENLSKQASPVQSSLWKAKSSDSVVISETLSGTATKLSSTGSNEEHLEIVESASKSSKIIPVRQHSGELSEICITQFTELTKAIHSMVLAMSSVGVGITNAFPPTPKPVKTWKKAVVTAENTLLEEPEEGKPKTMMQLTGEEKKFVKSQPFKLVKAPPQLSPRDKFIFKAKQIAHQPFKIYKPPPPPSVEERVKKKIMGISKMAAHPIFTATLKSEAKNGRFKSLAKAIAKTSMMIGMMDSIKKQIIADENDTSNEKQIKAGTYPLLKKEVLQNLFEYFSVADLKTARLVCEYWKRFSTPVLQRKSVVKLSGLCDICKSEWRPADESAQPHDHSETISFYRFVLYIQDIPEDKRYFKPFRNFKVQNINVYFIRGLSTTPTRVFLMFLKLWGDKIHEFYLKSVQLCPPDSFYRVIDCCKRMSNLILDDVNVWLNPLNEVSSLKFSMNINYYVTSITFLTNWIGDERLHWQMILQAFPCLQELNLVDVAQSEINHCLSAILNLPEDEEEEEEEVELRQLGVFKQLSRRVAMSPFSFKATAHLEDDKRGRSFKTLARSRVNLPFKMRQYMESQQDSGEINYDERSGRDAKNMFKGVSRQVGKQPFQIPKRSSELIPVGKANQGRLRGMSKKLAVQPFRPGRSNLIGPHIGEGSQSPSDTSDTLDGASSVETIKRSPFQLSSSLNQATKSPFQFLADFNVTMSASVSTAPVSTQKQEENLKAEVKSRKSLFGKAKISTVQPPVTDVSGTGRMDNENQQQGDSQGDAKSRAKKALLGKAKIASFQRPVTDVSGTGRMDNENQQQGDSQGDAKSRARKALLGKAKISTAQPPVTDVSGTGRMDNENQQQGDSQGDAKSRAKKALLGKAKIASFQRPVADMHGTDSTDSEKQQQDGSPEDAKSRARKAILNKTKKSAFQVPLANLQGTEQQQHQGSSPGELKNNMRKAILKKTTMSPFQLPSADSDATESPDEASQVDAKARVRRALLDNTNKSPFSVPLAKLAEAKLRGEKQSSLTFRAGIKRSTINQPFTLTTSRPNPIPEVLPQKKVTFKQFAKPVMKSPFQLLKGQQKVQPVDRFKKIAKQITRQPFNLGDPIPHETVVPGSLLRKVSIATRHTYEDHLRSSGKLKTSCPDDNNTSSESCGESGEDSSSTGDDRSSVVELDFFKMNTHELLAEVVDRFDISHLCLRVNYTRSDVASFPIILEACMDKVECLDLKRYSKVFIPEMELQFLKNPFETPEETIMQFPKVFRLSIAHNFVDDINEIHDSFPALRWLSINVILTEFQCKPCPYKSYVKTNLMISMKFGKSMPKVNTLIWNIEEARNQSSQKRTIVYKSNAIRHLPRVFPNLSKLTVSVTTAHDLHVIFRQCFLLHDLILLKNSFYRTKDDDIIGEYESPEEALAREAGALHPTRIKNEGIKQLKYLRRLSLENNNCCLTNRSVKHGFIYLRRLRSLYISRGQKISVGALKLLRNCRFLVNVSVTKENIDTPQSQEKKHVSIVIENAEEVQQTHLKHEHSVQNPKVCRKLTLSPQQGLIRTPGGFQQGTKWNKIGARSYHFVTTTYQVNGRTYRLTRRHYDDEIDNQQKHHASDESIQSDTDDEVYEEELLKNAEIDPMKIILRAEKNFAKKVIDEESDYEKFINDYDDDYETSEDGYNDKDDELLFYGKRVPREQSESSDEDGICPEDDSMYEGDKEYYLDTEVKSLDGDESYCDSITEYEYQADKDSSEGTKSERKKEDDPKGQELQEQIKSDGAQEQQEEGKSEEAKEQQEEGKSEGAKEQQEEGKPEGAKEQQEEGKSEGPEQQQEEGKADGPEERQHPEYEVELEGSQAEYEEQWKDQHLSPAAKLDTVETSPTSTSRQSRQVRAMENEFTEILKKLTKELSLSKEKKKKNLQRKKKSLVHEPFQRTESHPEKVIPVALEPPKLRPEITTFKDKILNWKATETACVEYEESIRRMSISSIESRHSSGTVRALRQDDSFDEFCESMISVPVYNLDSVKAHRKVRKSQLEEAKTRKRYDENLDTKKNKKSNSNKKTKKRKKHKTKSKHKQEESNVHPTSSKKSAKKRLSARNETKDLRQFLVDRMVSELKKELRK</sequence>
<dbReference type="CDD" id="cd09917">
    <property type="entry name" value="F-box_SF"/>
    <property type="match status" value="1"/>
</dbReference>
<evidence type="ECO:0000313" key="3">
    <source>
        <dbReference type="Proteomes" id="UP000708208"/>
    </source>
</evidence>
<feature type="region of interest" description="Disordered" evidence="1">
    <location>
        <begin position="1134"/>
        <end position="1155"/>
    </location>
</feature>
<evidence type="ECO:0000313" key="2">
    <source>
        <dbReference type="EMBL" id="CAG7784796.1"/>
    </source>
</evidence>
<feature type="region of interest" description="Disordered" evidence="1">
    <location>
        <begin position="915"/>
        <end position="955"/>
    </location>
</feature>
<feature type="region of interest" description="Disordered" evidence="1">
    <location>
        <begin position="1847"/>
        <end position="2046"/>
    </location>
</feature>
<feature type="compositionally biased region" description="Basic and acidic residues" evidence="1">
    <location>
        <begin position="1871"/>
        <end position="1886"/>
    </location>
</feature>
<proteinExistence type="predicted"/>
<feature type="compositionally biased region" description="Basic residues" evidence="1">
    <location>
        <begin position="2206"/>
        <end position="2228"/>
    </location>
</feature>
<name>A0A8J2P1N0_9HEXA</name>
<feature type="compositionally biased region" description="Basic and acidic residues" evidence="1">
    <location>
        <begin position="1901"/>
        <end position="1930"/>
    </location>
</feature>
<feature type="region of interest" description="Disordered" evidence="1">
    <location>
        <begin position="2180"/>
        <end position="2259"/>
    </location>
</feature>
<feature type="compositionally biased region" description="Basic and acidic residues" evidence="1">
    <location>
        <begin position="2187"/>
        <end position="2205"/>
    </location>
</feature>